<dbReference type="Gene3D" id="1.20.1250.20">
    <property type="entry name" value="MFS general substrate transporter like domains"/>
    <property type="match status" value="1"/>
</dbReference>
<feature type="transmembrane region" description="Helical" evidence="7">
    <location>
        <begin position="131"/>
        <end position="151"/>
    </location>
</feature>
<dbReference type="InterPro" id="IPR050189">
    <property type="entry name" value="MFS_Efflux_Transporters"/>
</dbReference>
<keyword evidence="10" id="KW-1185">Reference proteome</keyword>
<dbReference type="PANTHER" id="PTHR43124">
    <property type="entry name" value="PURINE EFFLUX PUMP PBUE"/>
    <property type="match status" value="1"/>
</dbReference>
<dbReference type="GO" id="GO:0005886">
    <property type="term" value="C:plasma membrane"/>
    <property type="evidence" value="ECO:0007669"/>
    <property type="project" value="UniProtKB-SubCell"/>
</dbReference>
<dbReference type="EMBL" id="JACBZX010000001">
    <property type="protein sequence ID" value="NYG37576.1"/>
    <property type="molecule type" value="Genomic_DNA"/>
</dbReference>
<dbReference type="InterPro" id="IPR036259">
    <property type="entry name" value="MFS_trans_sf"/>
</dbReference>
<evidence type="ECO:0000256" key="4">
    <source>
        <dbReference type="ARBA" id="ARBA00022989"/>
    </source>
</evidence>
<feature type="transmembrane region" description="Helical" evidence="7">
    <location>
        <begin position="43"/>
        <end position="62"/>
    </location>
</feature>
<protein>
    <submittedName>
        <fullName evidence="9">Putative MFS family arabinose efflux permease</fullName>
    </submittedName>
</protein>
<feature type="transmembrane region" description="Helical" evidence="7">
    <location>
        <begin position="269"/>
        <end position="288"/>
    </location>
</feature>
<feature type="transmembrane region" description="Helical" evidence="7">
    <location>
        <begin position="157"/>
        <end position="177"/>
    </location>
</feature>
<evidence type="ECO:0000259" key="8">
    <source>
        <dbReference type="PROSITE" id="PS50850"/>
    </source>
</evidence>
<feature type="transmembrane region" description="Helical" evidence="7">
    <location>
        <begin position="99"/>
        <end position="119"/>
    </location>
</feature>
<gene>
    <name evidence="9" type="ORF">BJY28_002045</name>
</gene>
<evidence type="ECO:0000256" key="6">
    <source>
        <dbReference type="SAM" id="MobiDB-lite"/>
    </source>
</evidence>
<dbReference type="RefSeq" id="WP_179462920.1">
    <property type="nucleotide sequence ID" value="NZ_JACBZX010000001.1"/>
</dbReference>
<proteinExistence type="predicted"/>
<dbReference type="SUPFAM" id="SSF103473">
    <property type="entry name" value="MFS general substrate transporter"/>
    <property type="match status" value="1"/>
</dbReference>
<evidence type="ECO:0000256" key="2">
    <source>
        <dbReference type="ARBA" id="ARBA00022475"/>
    </source>
</evidence>
<feature type="transmembrane region" description="Helical" evidence="7">
    <location>
        <begin position="325"/>
        <end position="344"/>
    </location>
</feature>
<feature type="transmembrane region" description="Helical" evidence="7">
    <location>
        <begin position="69"/>
        <end position="87"/>
    </location>
</feature>
<evidence type="ECO:0000256" key="3">
    <source>
        <dbReference type="ARBA" id="ARBA00022692"/>
    </source>
</evidence>
<keyword evidence="3 7" id="KW-0812">Transmembrane</keyword>
<dbReference type="Pfam" id="PF07690">
    <property type="entry name" value="MFS_1"/>
    <property type="match status" value="1"/>
</dbReference>
<evidence type="ECO:0000256" key="5">
    <source>
        <dbReference type="ARBA" id="ARBA00023136"/>
    </source>
</evidence>
<dbReference type="AlphaFoldDB" id="A0A852X3D8"/>
<dbReference type="PANTHER" id="PTHR43124:SF3">
    <property type="entry name" value="CHLORAMPHENICOL EFFLUX PUMP RV0191"/>
    <property type="match status" value="1"/>
</dbReference>
<accession>A0A852X3D8</accession>
<evidence type="ECO:0000313" key="9">
    <source>
        <dbReference type="EMBL" id="NYG37576.1"/>
    </source>
</evidence>
<keyword evidence="2" id="KW-1003">Cell membrane</keyword>
<reference evidence="9 10" key="1">
    <citation type="submission" date="2020-07" db="EMBL/GenBank/DDBJ databases">
        <title>Sequencing the genomes of 1000 actinobacteria strains.</title>
        <authorList>
            <person name="Klenk H.-P."/>
        </authorList>
    </citation>
    <scope>NUCLEOTIDE SEQUENCE [LARGE SCALE GENOMIC DNA]</scope>
    <source>
        <strain evidence="9 10">DSM 24723</strain>
    </source>
</reference>
<evidence type="ECO:0000313" key="10">
    <source>
        <dbReference type="Proteomes" id="UP000592181"/>
    </source>
</evidence>
<dbReference type="GO" id="GO:0022857">
    <property type="term" value="F:transmembrane transporter activity"/>
    <property type="evidence" value="ECO:0007669"/>
    <property type="project" value="InterPro"/>
</dbReference>
<dbReference type="PROSITE" id="PS50850">
    <property type="entry name" value="MFS"/>
    <property type="match status" value="1"/>
</dbReference>
<dbReference type="InterPro" id="IPR011701">
    <property type="entry name" value="MFS"/>
</dbReference>
<organism evidence="9 10">
    <name type="scientific">Janibacter alkaliphilus</name>
    <dbReference type="NCBI Taxonomy" id="1069963"/>
    <lineage>
        <taxon>Bacteria</taxon>
        <taxon>Bacillati</taxon>
        <taxon>Actinomycetota</taxon>
        <taxon>Actinomycetes</taxon>
        <taxon>Micrococcales</taxon>
        <taxon>Intrasporangiaceae</taxon>
        <taxon>Janibacter</taxon>
    </lineage>
</organism>
<dbReference type="Proteomes" id="UP000592181">
    <property type="component" value="Unassembled WGS sequence"/>
</dbReference>
<dbReference type="CDD" id="cd17324">
    <property type="entry name" value="MFS_NepI_like"/>
    <property type="match status" value="1"/>
</dbReference>
<feature type="compositionally biased region" description="Low complexity" evidence="6">
    <location>
        <begin position="381"/>
        <end position="397"/>
    </location>
</feature>
<dbReference type="InterPro" id="IPR020846">
    <property type="entry name" value="MFS_dom"/>
</dbReference>
<comment type="subcellular location">
    <subcellularLocation>
        <location evidence="1">Cell membrane</location>
        <topology evidence="1">Multi-pass membrane protein</topology>
    </subcellularLocation>
</comment>
<evidence type="ECO:0000256" key="7">
    <source>
        <dbReference type="SAM" id="Phobius"/>
    </source>
</evidence>
<feature type="transmembrane region" description="Helical" evidence="7">
    <location>
        <begin position="198"/>
        <end position="218"/>
    </location>
</feature>
<evidence type="ECO:0000256" key="1">
    <source>
        <dbReference type="ARBA" id="ARBA00004651"/>
    </source>
</evidence>
<sequence>MTRSVTLAAALFVYLVAELVPVGLLPEMAADLHVPPGRVASLVGWYAAVAAVCGLPASALARRWPRRRVLVASMALLSASQVVVAVAPTLEVVAAARGASAVAHVVVWATVPLVAAEGASRDQVGRAVGRVFYGTSAATVLGVPAATWAGQLLGWRVVPALLALGAAAVALALTRLLPDDPSPRSAGHPERASGSRRAATGPVIATIAATLLAVLAAYTVYPFLSLVAERAGLDGTTYAWLLAAFGVAGIVGVRVASVGLDRRPNLAPATVVVAATTLPLLTLVPGALPTAAAIPLWGAPMAALPVVLQGTLVRLTGPGGDLASGAYVVAYQVGIAAGTWLGGVVGGERAWTAALLGLATVPVVLVASRSGARAEQDPGLRPASGRSAPARSRSSGS</sequence>
<feature type="domain" description="Major facilitator superfamily (MFS) profile" evidence="8">
    <location>
        <begin position="1"/>
        <end position="397"/>
    </location>
</feature>
<comment type="caution">
    <text evidence="9">The sequence shown here is derived from an EMBL/GenBank/DDBJ whole genome shotgun (WGS) entry which is preliminary data.</text>
</comment>
<feature type="region of interest" description="Disordered" evidence="6">
    <location>
        <begin position="371"/>
        <end position="397"/>
    </location>
</feature>
<keyword evidence="5 7" id="KW-0472">Membrane</keyword>
<name>A0A852X3D8_9MICO</name>
<keyword evidence="4 7" id="KW-1133">Transmembrane helix</keyword>
<feature type="transmembrane region" description="Helical" evidence="7">
    <location>
        <begin position="238"/>
        <end position="257"/>
    </location>
</feature>